<evidence type="ECO:0000313" key="2">
    <source>
        <dbReference type="EMBL" id="CAG8827067.1"/>
    </source>
</evidence>
<accession>A0A9N9PHA4</accession>
<dbReference type="Proteomes" id="UP000789759">
    <property type="component" value="Unassembled WGS sequence"/>
</dbReference>
<keyword evidence="3" id="KW-1185">Reference proteome</keyword>
<reference evidence="2" key="1">
    <citation type="submission" date="2021-06" db="EMBL/GenBank/DDBJ databases">
        <authorList>
            <person name="Kallberg Y."/>
            <person name="Tangrot J."/>
            <person name="Rosling A."/>
        </authorList>
    </citation>
    <scope>NUCLEOTIDE SEQUENCE</scope>
    <source>
        <strain evidence="2">FL966</strain>
    </source>
</reference>
<feature type="non-terminal residue" evidence="2">
    <location>
        <position position="148"/>
    </location>
</feature>
<protein>
    <submittedName>
        <fullName evidence="2">33_t:CDS:1</fullName>
    </submittedName>
</protein>
<dbReference type="EMBL" id="CAJVQA010058387">
    <property type="protein sequence ID" value="CAG8827067.1"/>
    <property type="molecule type" value="Genomic_DNA"/>
</dbReference>
<sequence length="148" mass="17128">EDMMDLKSEAANKLDMVLEVSEMPSQGNDKYKVKFDKLKQNLDDDNNQNSEKKNSEKSNDKEEDANMIENDYEEEVDKMHKGKINYEAEEKVDEMYRGDIEKADQIDKKIPLLIEEAGNIQDAILLLRRALGLPSSLSVNYFLNYNTE</sequence>
<feature type="compositionally biased region" description="Basic and acidic residues" evidence="1">
    <location>
        <begin position="50"/>
        <end position="60"/>
    </location>
</feature>
<gene>
    <name evidence="2" type="ORF">CPELLU_LOCUS20272</name>
</gene>
<name>A0A9N9PHA4_9GLOM</name>
<feature type="compositionally biased region" description="Basic and acidic residues" evidence="1">
    <location>
        <begin position="29"/>
        <end position="42"/>
    </location>
</feature>
<evidence type="ECO:0000256" key="1">
    <source>
        <dbReference type="SAM" id="MobiDB-lite"/>
    </source>
</evidence>
<comment type="caution">
    <text evidence="2">The sequence shown here is derived from an EMBL/GenBank/DDBJ whole genome shotgun (WGS) entry which is preliminary data.</text>
</comment>
<evidence type="ECO:0000313" key="3">
    <source>
        <dbReference type="Proteomes" id="UP000789759"/>
    </source>
</evidence>
<proteinExistence type="predicted"/>
<organism evidence="2 3">
    <name type="scientific">Cetraspora pellucida</name>
    <dbReference type="NCBI Taxonomy" id="1433469"/>
    <lineage>
        <taxon>Eukaryota</taxon>
        <taxon>Fungi</taxon>
        <taxon>Fungi incertae sedis</taxon>
        <taxon>Mucoromycota</taxon>
        <taxon>Glomeromycotina</taxon>
        <taxon>Glomeromycetes</taxon>
        <taxon>Diversisporales</taxon>
        <taxon>Gigasporaceae</taxon>
        <taxon>Cetraspora</taxon>
    </lineage>
</organism>
<feature type="region of interest" description="Disordered" evidence="1">
    <location>
        <begin position="20"/>
        <end position="66"/>
    </location>
</feature>
<feature type="non-terminal residue" evidence="2">
    <location>
        <position position="1"/>
    </location>
</feature>
<dbReference type="AlphaFoldDB" id="A0A9N9PHA4"/>